<keyword evidence="3" id="KW-1185">Reference proteome</keyword>
<gene>
    <name evidence="2" type="ORF">I303_104814</name>
</gene>
<reference evidence="2" key="2">
    <citation type="submission" date="2024-02" db="EMBL/GenBank/DDBJ databases">
        <title>Comparative genomics of Cryptococcus and Kwoniella reveals pathogenesis evolution and contrasting modes of karyotype evolution via chromosome fusion or intercentromeric recombination.</title>
        <authorList>
            <person name="Coelho M.A."/>
            <person name="David-Palma M."/>
            <person name="Shea T."/>
            <person name="Bowers K."/>
            <person name="McGinley-Smith S."/>
            <person name="Mohammad A.W."/>
            <person name="Gnirke A."/>
            <person name="Yurkov A.M."/>
            <person name="Nowrousian M."/>
            <person name="Sun S."/>
            <person name="Cuomo C.A."/>
            <person name="Heitman J."/>
        </authorList>
    </citation>
    <scope>NUCLEOTIDE SEQUENCE</scope>
    <source>
        <strain evidence="2">CBS 10117</strain>
    </source>
</reference>
<evidence type="ECO:0000313" key="2">
    <source>
        <dbReference type="EMBL" id="WWC62219.1"/>
    </source>
</evidence>
<dbReference type="GO" id="GO:0031416">
    <property type="term" value="C:NatB complex"/>
    <property type="evidence" value="ECO:0007669"/>
    <property type="project" value="TreeGrafter"/>
</dbReference>
<dbReference type="Pfam" id="PF09797">
    <property type="entry name" value="NatB_MDM20"/>
    <property type="match status" value="1"/>
</dbReference>
<dbReference type="EMBL" id="CP144534">
    <property type="protein sequence ID" value="WWC62219.1"/>
    <property type="molecule type" value="Genomic_DNA"/>
</dbReference>
<dbReference type="InterPro" id="IPR019183">
    <property type="entry name" value="NAA25_NatB_aux_su"/>
</dbReference>
<dbReference type="GeneID" id="28967904"/>
<dbReference type="KEGG" id="kdj:28967904"/>
<evidence type="ECO:0000256" key="1">
    <source>
        <dbReference type="ARBA" id="ARBA00006298"/>
    </source>
</evidence>
<proteinExistence type="inferred from homology"/>
<dbReference type="Proteomes" id="UP000078595">
    <property type="component" value="Chromosome 5"/>
</dbReference>
<evidence type="ECO:0000313" key="3">
    <source>
        <dbReference type="Proteomes" id="UP000078595"/>
    </source>
</evidence>
<protein>
    <submittedName>
        <fullName evidence="2">Uncharacterized protein</fullName>
    </submittedName>
</protein>
<dbReference type="PANTHER" id="PTHR22767">
    <property type="entry name" value="N-TERMINAL ACETYLTRANSFERASE-RELATED"/>
    <property type="match status" value="1"/>
</dbReference>
<dbReference type="RefSeq" id="XP_065825114.1">
    <property type="nucleotide sequence ID" value="XM_065969042.1"/>
</dbReference>
<comment type="similarity">
    <text evidence="1">Belongs to the MDM20/NAA25 family.</text>
</comment>
<dbReference type="Gene3D" id="1.25.40.1040">
    <property type="match status" value="1"/>
</dbReference>
<sequence>MSSSNALANARLQAQWEAEERKLQSVYDDVSSHRLSFAQSTLTRYLKKNPKSQPALILKLYINQKTGAFADQEELLRLYAQIKGLGEMTGRGVWWVGLVFRNMGRTDLALQLYNELSNKHPDNPALLEQVFLHAAAANDVEVLVKSSRKMFSLTREDRWARLSAWSEWVKSAPQPTPSQPFPPPAPENSLKLALLLLNTVKSPQHTSETLWLKAQILLSAEQLEEALQFLREEGKQGGIVRLWWRMEFVREILRRLSDKEDKREVVVKEWEVEVEWAVALLKTDKDSQKNYAYYRHLLLSLQNLILLERTDKIRVIDDLLDEIEKEIGLKERSPALARLELQSILRKQRTSSDVILDNDVWLKVVEKYWIQWGSKGSIVSEIEGIVNKDDEERKILVKEFVEKQAAQQHSDEQSFREQVNAQIYLLRNRPSTWKPNLKEIKVYWQLYLSGLQYGRNLPKTDIRPADQIGLTTVSLLIELWFIDKSDIDLLMKAIICLETIIKDSPASAHARYFLIRLYRLIGAPSLVGPHLTALKISEIQLDNLLHIFTERGAAESLLGENREIWSDHAKKSGEMYLRTSVDFPEYVKESLSNETYSKIPSIQYIHSSLADSITNRSRTIEQARLATYISAPFGTKLLKKLELAKTSTTTDLRNWELIHEIGRNRPLVRDLTGDESGLVDEKWIKSFAGLYSALGRFVNGEEVEVANETDITVDGLLPCEASLVRGARKLLRSATAALHHPEEMSEDEKDVKSMFDESIQSASSVTSASSSRWAYLQALTCLYELIEISDVILDHLVEVNKTLKGKKKSPVLAQLVTDLRATKEKVSSKGVLKPLLDNIDKINEVQVDWKMMNDGWVDDAEFVNEMSQKIDTARKVVLDRIKMLLEGKSLDAAKNITSNGKKM</sequence>
<accession>A0AAJ8KQ56</accession>
<dbReference type="AlphaFoldDB" id="A0AAJ8KQ56"/>
<reference evidence="2" key="1">
    <citation type="submission" date="2013-07" db="EMBL/GenBank/DDBJ databases">
        <authorList>
            <consortium name="The Broad Institute Genome Sequencing Platform"/>
            <person name="Cuomo C."/>
            <person name="Litvintseva A."/>
            <person name="Chen Y."/>
            <person name="Heitman J."/>
            <person name="Sun S."/>
            <person name="Springer D."/>
            <person name="Dromer F."/>
            <person name="Young S.K."/>
            <person name="Zeng Q."/>
            <person name="Gargeya S."/>
            <person name="Fitzgerald M."/>
            <person name="Abouelleil A."/>
            <person name="Alvarado L."/>
            <person name="Berlin A.M."/>
            <person name="Chapman S.B."/>
            <person name="Dewar J."/>
            <person name="Goldberg J."/>
            <person name="Griggs A."/>
            <person name="Gujja S."/>
            <person name="Hansen M."/>
            <person name="Howarth C."/>
            <person name="Imamovic A."/>
            <person name="Larimer J."/>
            <person name="McCowan C."/>
            <person name="Murphy C."/>
            <person name="Pearson M."/>
            <person name="Priest M."/>
            <person name="Roberts A."/>
            <person name="Saif S."/>
            <person name="Shea T."/>
            <person name="Sykes S."/>
            <person name="Wortman J."/>
            <person name="Nusbaum C."/>
            <person name="Birren B."/>
        </authorList>
    </citation>
    <scope>NUCLEOTIDE SEQUENCE</scope>
    <source>
        <strain evidence="2">CBS 10117</strain>
    </source>
</reference>
<dbReference type="PANTHER" id="PTHR22767:SF3">
    <property type="entry name" value="N-ALPHA-ACETYLTRANSFERASE 25, NATB AUXILIARY SUBUNIT"/>
    <property type="match status" value="1"/>
</dbReference>
<organism evidence="2 3">
    <name type="scientific">Kwoniella dejecticola CBS 10117</name>
    <dbReference type="NCBI Taxonomy" id="1296121"/>
    <lineage>
        <taxon>Eukaryota</taxon>
        <taxon>Fungi</taxon>
        <taxon>Dikarya</taxon>
        <taxon>Basidiomycota</taxon>
        <taxon>Agaricomycotina</taxon>
        <taxon>Tremellomycetes</taxon>
        <taxon>Tremellales</taxon>
        <taxon>Cryptococcaceae</taxon>
        <taxon>Kwoniella</taxon>
    </lineage>
</organism>
<name>A0AAJ8KQ56_9TREE</name>